<comment type="caution">
    <text evidence="1">The sequence shown here is derived from an EMBL/GenBank/DDBJ whole genome shotgun (WGS) entry which is preliminary data.</text>
</comment>
<dbReference type="AlphaFoldDB" id="A0AAE0YUI2"/>
<reference evidence="1" key="1">
    <citation type="journal article" date="2023" name="G3 (Bethesda)">
        <title>A reference genome for the long-term kleptoplast-retaining sea slug Elysia crispata morphotype clarki.</title>
        <authorList>
            <person name="Eastman K.E."/>
            <person name="Pendleton A.L."/>
            <person name="Shaikh M.A."/>
            <person name="Suttiyut T."/>
            <person name="Ogas R."/>
            <person name="Tomko P."/>
            <person name="Gavelis G."/>
            <person name="Widhalm J.R."/>
            <person name="Wisecaver J.H."/>
        </authorList>
    </citation>
    <scope>NUCLEOTIDE SEQUENCE</scope>
    <source>
        <strain evidence="1">ECLA1</strain>
    </source>
</reference>
<dbReference type="EMBL" id="JAWDGP010005359">
    <property type="protein sequence ID" value="KAK3757579.1"/>
    <property type="molecule type" value="Genomic_DNA"/>
</dbReference>
<protein>
    <submittedName>
        <fullName evidence="1">Uncharacterized protein</fullName>
    </submittedName>
</protein>
<sequence>MCYSMMVCYHYARLEELDMGRKPCASFHTSHVWIKEREVKQGEISGDNGGGASRETGLLNTAHSELEELDLVCCLLVRSLAITVEGQVERRVY</sequence>
<keyword evidence="2" id="KW-1185">Reference proteome</keyword>
<accession>A0AAE0YUI2</accession>
<evidence type="ECO:0000313" key="1">
    <source>
        <dbReference type="EMBL" id="KAK3757579.1"/>
    </source>
</evidence>
<proteinExistence type="predicted"/>
<organism evidence="1 2">
    <name type="scientific">Elysia crispata</name>
    <name type="common">lettuce slug</name>
    <dbReference type="NCBI Taxonomy" id="231223"/>
    <lineage>
        <taxon>Eukaryota</taxon>
        <taxon>Metazoa</taxon>
        <taxon>Spiralia</taxon>
        <taxon>Lophotrochozoa</taxon>
        <taxon>Mollusca</taxon>
        <taxon>Gastropoda</taxon>
        <taxon>Heterobranchia</taxon>
        <taxon>Euthyneura</taxon>
        <taxon>Panpulmonata</taxon>
        <taxon>Sacoglossa</taxon>
        <taxon>Placobranchoidea</taxon>
        <taxon>Plakobranchidae</taxon>
        <taxon>Elysia</taxon>
    </lineage>
</organism>
<evidence type="ECO:0000313" key="2">
    <source>
        <dbReference type="Proteomes" id="UP001283361"/>
    </source>
</evidence>
<dbReference type="Proteomes" id="UP001283361">
    <property type="component" value="Unassembled WGS sequence"/>
</dbReference>
<gene>
    <name evidence="1" type="ORF">RRG08_032744</name>
</gene>
<name>A0AAE0YUI2_9GAST</name>